<dbReference type="EMBL" id="MU004246">
    <property type="protein sequence ID" value="KAF2663317.1"/>
    <property type="molecule type" value="Genomic_DNA"/>
</dbReference>
<keyword evidence="2" id="KW-1185">Reference proteome</keyword>
<name>A0A6A6TVZ8_9PEZI</name>
<accession>A0A6A6TVZ8</accession>
<proteinExistence type="predicted"/>
<organism evidence="1 2">
    <name type="scientific">Microthyrium microscopicum</name>
    <dbReference type="NCBI Taxonomy" id="703497"/>
    <lineage>
        <taxon>Eukaryota</taxon>
        <taxon>Fungi</taxon>
        <taxon>Dikarya</taxon>
        <taxon>Ascomycota</taxon>
        <taxon>Pezizomycotina</taxon>
        <taxon>Dothideomycetes</taxon>
        <taxon>Dothideomycetes incertae sedis</taxon>
        <taxon>Microthyriales</taxon>
        <taxon>Microthyriaceae</taxon>
        <taxon>Microthyrium</taxon>
    </lineage>
</organism>
<evidence type="ECO:0000313" key="2">
    <source>
        <dbReference type="Proteomes" id="UP000799302"/>
    </source>
</evidence>
<dbReference type="Proteomes" id="UP000799302">
    <property type="component" value="Unassembled WGS sequence"/>
</dbReference>
<sequence>MFLLVKRFDWANPGRGGKGRQARTARWVIRALKSLLPDLVHAKSTAELLALLPSSLDFGPSLYVFSHQLLIVFSTPLVFELLCYSCLQNSTMAPFSS</sequence>
<evidence type="ECO:0000313" key="1">
    <source>
        <dbReference type="EMBL" id="KAF2663317.1"/>
    </source>
</evidence>
<protein>
    <submittedName>
        <fullName evidence="1">Uncharacterized protein</fullName>
    </submittedName>
</protein>
<gene>
    <name evidence="1" type="ORF">BT63DRAFT_124510</name>
</gene>
<reference evidence="1" key="1">
    <citation type="journal article" date="2020" name="Stud. Mycol.">
        <title>101 Dothideomycetes genomes: a test case for predicting lifestyles and emergence of pathogens.</title>
        <authorList>
            <person name="Haridas S."/>
            <person name="Albert R."/>
            <person name="Binder M."/>
            <person name="Bloem J."/>
            <person name="Labutti K."/>
            <person name="Salamov A."/>
            <person name="Andreopoulos B."/>
            <person name="Baker S."/>
            <person name="Barry K."/>
            <person name="Bills G."/>
            <person name="Bluhm B."/>
            <person name="Cannon C."/>
            <person name="Castanera R."/>
            <person name="Culley D."/>
            <person name="Daum C."/>
            <person name="Ezra D."/>
            <person name="Gonzalez J."/>
            <person name="Henrissat B."/>
            <person name="Kuo A."/>
            <person name="Liang C."/>
            <person name="Lipzen A."/>
            <person name="Lutzoni F."/>
            <person name="Magnuson J."/>
            <person name="Mondo S."/>
            <person name="Nolan M."/>
            <person name="Ohm R."/>
            <person name="Pangilinan J."/>
            <person name="Park H.-J."/>
            <person name="Ramirez L."/>
            <person name="Alfaro M."/>
            <person name="Sun H."/>
            <person name="Tritt A."/>
            <person name="Yoshinaga Y."/>
            <person name="Zwiers L.-H."/>
            <person name="Turgeon B."/>
            <person name="Goodwin S."/>
            <person name="Spatafora J."/>
            <person name="Crous P."/>
            <person name="Grigoriev I."/>
        </authorList>
    </citation>
    <scope>NUCLEOTIDE SEQUENCE</scope>
    <source>
        <strain evidence="1">CBS 115976</strain>
    </source>
</reference>
<dbReference type="AlphaFoldDB" id="A0A6A6TVZ8"/>